<reference evidence="2 3" key="1">
    <citation type="submission" date="2023-07" db="EMBL/GenBank/DDBJ databases">
        <title>Genomic Encyclopedia of Type Strains, Phase IV (KMG-IV): sequencing the most valuable type-strain genomes for metagenomic binning, comparative biology and taxonomic classification.</title>
        <authorList>
            <person name="Goeker M."/>
        </authorList>
    </citation>
    <scope>NUCLEOTIDE SEQUENCE [LARGE SCALE GENOMIC DNA]</scope>
    <source>
        <strain evidence="2 3">DSM 15049</strain>
    </source>
</reference>
<organism evidence="2 3">
    <name type="scientific">Paraclostridium ghonii</name>
    <dbReference type="NCBI Taxonomy" id="29358"/>
    <lineage>
        <taxon>Bacteria</taxon>
        <taxon>Bacillati</taxon>
        <taxon>Bacillota</taxon>
        <taxon>Clostridia</taxon>
        <taxon>Peptostreptococcales</taxon>
        <taxon>Peptostreptococcaceae</taxon>
        <taxon>Paraclostridium</taxon>
    </lineage>
</organism>
<keyword evidence="1" id="KW-1133">Transmembrane helix</keyword>
<keyword evidence="3" id="KW-1185">Reference proteome</keyword>
<sequence>MIKQEKKSKNLGMKRVAVFLIILAFVVTAVAPIASFFM</sequence>
<dbReference type="Proteomes" id="UP001232584">
    <property type="component" value="Unassembled WGS sequence"/>
</dbReference>
<comment type="caution">
    <text evidence="2">The sequence shown here is derived from an EMBL/GenBank/DDBJ whole genome shotgun (WGS) entry which is preliminary data.</text>
</comment>
<feature type="transmembrane region" description="Helical" evidence="1">
    <location>
        <begin position="16"/>
        <end position="37"/>
    </location>
</feature>
<evidence type="ECO:0000256" key="1">
    <source>
        <dbReference type="SAM" id="Phobius"/>
    </source>
</evidence>
<evidence type="ECO:0000313" key="3">
    <source>
        <dbReference type="Proteomes" id="UP001232584"/>
    </source>
</evidence>
<keyword evidence="1" id="KW-0812">Transmembrane</keyword>
<keyword evidence="1" id="KW-0472">Membrane</keyword>
<gene>
    <name evidence="2" type="ORF">QOZ92_000470</name>
</gene>
<proteinExistence type="predicted"/>
<accession>A0ABU0MWT4</accession>
<dbReference type="EMBL" id="JAUSWG010000002">
    <property type="protein sequence ID" value="MDQ0555357.1"/>
    <property type="molecule type" value="Genomic_DNA"/>
</dbReference>
<name>A0ABU0MWT4_9FIRM</name>
<protein>
    <submittedName>
        <fullName evidence="2">Na+-transporting methylmalonyl-CoA/oxaloacetate decarboxylase gamma subunit</fullName>
    </submittedName>
</protein>
<evidence type="ECO:0000313" key="2">
    <source>
        <dbReference type="EMBL" id="MDQ0555357.1"/>
    </source>
</evidence>